<keyword evidence="2" id="KW-1185">Reference proteome</keyword>
<dbReference type="Proteomes" id="UP001328733">
    <property type="component" value="Unassembled WGS sequence"/>
</dbReference>
<evidence type="ECO:0000313" key="1">
    <source>
        <dbReference type="EMBL" id="MEG3438298.1"/>
    </source>
</evidence>
<protein>
    <submittedName>
        <fullName evidence="1">Uncharacterized protein</fullName>
    </submittedName>
</protein>
<proteinExistence type="predicted"/>
<dbReference type="EMBL" id="JBAFSM010000026">
    <property type="protein sequence ID" value="MEG3438298.1"/>
    <property type="molecule type" value="Genomic_DNA"/>
</dbReference>
<dbReference type="RefSeq" id="WP_332865779.1">
    <property type="nucleotide sequence ID" value="NZ_JBAFSM010000026.1"/>
</dbReference>
<accession>A0AAW9QMJ5</accession>
<sequence length="276" mass="32372">MNDQFLPVFSVDWAGLLKKLEKVQGDYGILAPFHVYNALLHRIREFNKPFFIDSGVFESKDKPWYYQLHSEFKQDRWVREYRLASEENLRQKIRYYLDRCTLFSPDYVFAPDVIEEPILSLYLARLTREEYQSKPRPYRLIGVVQTGYILYNSTMLPMPYQNSIFPHYSTPKSLIASLISEYRNIGYDYIALGGLLKAEPTAPIGLKFGLSVQELDDLLAWARPNFVLGGLALTRLEVLKKHRVWADSTNWLWWDARYDPQRFGHRDALQEVVGST</sequence>
<gene>
    <name evidence="1" type="ORF">V0288_14305</name>
</gene>
<name>A0AAW9QMJ5_9CHRO</name>
<comment type="caution">
    <text evidence="1">The sequence shown here is derived from an EMBL/GenBank/DDBJ whole genome shotgun (WGS) entry which is preliminary data.</text>
</comment>
<organism evidence="1 2">
    <name type="scientific">Pannus brasiliensis CCIBt3594</name>
    <dbReference type="NCBI Taxonomy" id="1427578"/>
    <lineage>
        <taxon>Bacteria</taxon>
        <taxon>Bacillati</taxon>
        <taxon>Cyanobacteriota</taxon>
        <taxon>Cyanophyceae</taxon>
        <taxon>Oscillatoriophycideae</taxon>
        <taxon>Chroococcales</taxon>
        <taxon>Microcystaceae</taxon>
        <taxon>Pannus</taxon>
    </lineage>
</organism>
<reference evidence="1 2" key="1">
    <citation type="submission" date="2024-01" db="EMBL/GenBank/DDBJ databases">
        <title>Genomic insights into the taxonomy and metabolism of the cyanobacterium Pannus brasiliensis CCIBt3594.</title>
        <authorList>
            <person name="Machado M."/>
            <person name="Botero N.B."/>
            <person name="Andreote A.P.D."/>
            <person name="Feitosa A.M.T."/>
            <person name="Popin R."/>
            <person name="Sivonen K."/>
            <person name="Fiore M.F."/>
        </authorList>
    </citation>
    <scope>NUCLEOTIDE SEQUENCE [LARGE SCALE GENOMIC DNA]</scope>
    <source>
        <strain evidence="1 2">CCIBt3594</strain>
    </source>
</reference>
<evidence type="ECO:0000313" key="2">
    <source>
        <dbReference type="Proteomes" id="UP001328733"/>
    </source>
</evidence>
<dbReference type="AlphaFoldDB" id="A0AAW9QMJ5"/>